<evidence type="ECO:0000313" key="2">
    <source>
        <dbReference type="Proteomes" id="UP000598820"/>
    </source>
</evidence>
<accession>A0A926XVM3</accession>
<name>A0A926XVM3_9BACT</name>
<comment type="caution">
    <text evidence="1">The sequence shown here is derived from an EMBL/GenBank/DDBJ whole genome shotgun (WGS) entry which is preliminary data.</text>
</comment>
<reference evidence="1" key="1">
    <citation type="submission" date="2020-09" db="EMBL/GenBank/DDBJ databases">
        <authorList>
            <person name="Kim M.K."/>
        </authorList>
    </citation>
    <scope>NUCLEOTIDE SEQUENCE</scope>
    <source>
        <strain evidence="1">BT702</strain>
    </source>
</reference>
<evidence type="ECO:0000313" key="1">
    <source>
        <dbReference type="EMBL" id="MBD2701453.1"/>
    </source>
</evidence>
<gene>
    <name evidence="1" type="ORF">IC229_12450</name>
</gene>
<organism evidence="1 2">
    <name type="scientific">Spirosoma profusum</name>
    <dbReference type="NCBI Taxonomy" id="2771354"/>
    <lineage>
        <taxon>Bacteria</taxon>
        <taxon>Pseudomonadati</taxon>
        <taxon>Bacteroidota</taxon>
        <taxon>Cytophagia</taxon>
        <taxon>Cytophagales</taxon>
        <taxon>Cytophagaceae</taxon>
        <taxon>Spirosoma</taxon>
    </lineage>
</organism>
<dbReference type="AlphaFoldDB" id="A0A926XVM3"/>
<sequence length="66" mass="7565">MKGIITFRDRMADFMANQQCINGFYIQSMLYLGKVAFLANQTAYSIKEAHLCAILDQVYIFPPIQV</sequence>
<dbReference type="EMBL" id="JACWZY010000008">
    <property type="protein sequence ID" value="MBD2701453.1"/>
    <property type="molecule type" value="Genomic_DNA"/>
</dbReference>
<dbReference type="Proteomes" id="UP000598820">
    <property type="component" value="Unassembled WGS sequence"/>
</dbReference>
<proteinExistence type="predicted"/>
<keyword evidence="2" id="KW-1185">Reference proteome</keyword>
<protein>
    <submittedName>
        <fullName evidence="1">Uncharacterized protein</fullName>
    </submittedName>
</protein>